<reference evidence="2 3" key="1">
    <citation type="submission" date="2023-05" db="EMBL/GenBank/DDBJ databases">
        <authorList>
            <person name="Zhang X."/>
        </authorList>
    </citation>
    <scope>NUCLEOTIDE SEQUENCE [LARGE SCALE GENOMIC DNA]</scope>
    <source>
        <strain evidence="2 3">DM2B3-1</strain>
    </source>
</reference>
<keyword evidence="1" id="KW-0175">Coiled coil</keyword>
<sequence>MKRRLQRKRVTNLFRALIMESWTSSWLSRQTKDRKAAEAAEKRAAAAKARKEKEDQELEALRQAIAERGKVDRIAQLELAFKKEVDALEKDAMPY</sequence>
<evidence type="ECO:0000313" key="2">
    <source>
        <dbReference type="EMBL" id="MDJ1493338.1"/>
    </source>
</evidence>
<comment type="caution">
    <text evidence="2">The sequence shown here is derived from an EMBL/GenBank/DDBJ whole genome shotgun (WGS) entry which is preliminary data.</text>
</comment>
<evidence type="ECO:0000256" key="1">
    <source>
        <dbReference type="SAM" id="Coils"/>
    </source>
</evidence>
<proteinExistence type="predicted"/>
<name>A0ABT7CHW8_9BACT</name>
<accession>A0ABT7CHW8</accession>
<dbReference type="RefSeq" id="WP_313995480.1">
    <property type="nucleotide sequence ID" value="NZ_JASJOT010000005.1"/>
</dbReference>
<organism evidence="2 3">
    <name type="scientific">Xanthocytophaga flava</name>
    <dbReference type="NCBI Taxonomy" id="3048013"/>
    <lineage>
        <taxon>Bacteria</taxon>
        <taxon>Pseudomonadati</taxon>
        <taxon>Bacteroidota</taxon>
        <taxon>Cytophagia</taxon>
        <taxon>Cytophagales</taxon>
        <taxon>Rhodocytophagaceae</taxon>
        <taxon>Xanthocytophaga</taxon>
    </lineage>
</organism>
<evidence type="ECO:0000313" key="3">
    <source>
        <dbReference type="Proteomes" id="UP001228581"/>
    </source>
</evidence>
<protein>
    <submittedName>
        <fullName evidence="2">Uncharacterized protein</fullName>
    </submittedName>
</protein>
<keyword evidence="3" id="KW-1185">Reference proteome</keyword>
<dbReference type="EMBL" id="JASJOT010000005">
    <property type="protein sequence ID" value="MDJ1493338.1"/>
    <property type="molecule type" value="Genomic_DNA"/>
</dbReference>
<dbReference type="Proteomes" id="UP001228581">
    <property type="component" value="Unassembled WGS sequence"/>
</dbReference>
<gene>
    <name evidence="2" type="ORF">QNI19_10390</name>
</gene>
<feature type="coiled-coil region" evidence="1">
    <location>
        <begin position="32"/>
        <end position="64"/>
    </location>
</feature>